<dbReference type="PROSITE" id="PS50112">
    <property type="entry name" value="PAS"/>
    <property type="match status" value="1"/>
</dbReference>
<dbReference type="InterPro" id="IPR003661">
    <property type="entry name" value="HisK_dim/P_dom"/>
</dbReference>
<evidence type="ECO:0000313" key="7">
    <source>
        <dbReference type="EMBL" id="MBB2168023.1"/>
    </source>
</evidence>
<dbReference type="InterPro" id="IPR005467">
    <property type="entry name" value="His_kinase_dom"/>
</dbReference>
<comment type="catalytic activity">
    <reaction evidence="1">
        <text>ATP + protein L-histidine = ADP + protein N-phospho-L-histidine.</text>
        <dbReference type="EC" id="2.7.13.3"/>
    </reaction>
</comment>
<dbReference type="PROSITE" id="PS50109">
    <property type="entry name" value="HIS_KIN"/>
    <property type="match status" value="1"/>
</dbReference>
<dbReference type="SUPFAM" id="SSF55874">
    <property type="entry name" value="ATPase domain of HSP90 chaperone/DNA topoisomerase II/histidine kinase"/>
    <property type="match status" value="1"/>
</dbReference>
<protein>
    <recommendedName>
        <fullName evidence="2">histidine kinase</fullName>
        <ecNumber evidence="2">2.7.13.3</ecNumber>
    </recommendedName>
</protein>
<reference evidence="7 8" key="1">
    <citation type="submission" date="2020-04" db="EMBL/GenBank/DDBJ databases">
        <title>Description of novel Gluconacetobacter.</title>
        <authorList>
            <person name="Sombolestani A."/>
        </authorList>
    </citation>
    <scope>NUCLEOTIDE SEQUENCE [LARGE SCALE GENOMIC DNA]</scope>
    <source>
        <strain evidence="7 8">LMG 27801</strain>
    </source>
</reference>
<evidence type="ECO:0000256" key="3">
    <source>
        <dbReference type="ARBA" id="ARBA00022553"/>
    </source>
</evidence>
<dbReference type="InterPro" id="IPR013656">
    <property type="entry name" value="PAS_4"/>
</dbReference>
<dbReference type="PANTHER" id="PTHR43065">
    <property type="entry name" value="SENSOR HISTIDINE KINASE"/>
    <property type="match status" value="1"/>
</dbReference>
<proteinExistence type="predicted"/>
<name>A0A7W4ISB8_9PROT</name>
<dbReference type="EC" id="2.7.13.3" evidence="2"/>
<gene>
    <name evidence="7" type="ORF">HLH36_06565</name>
</gene>
<dbReference type="CDD" id="cd00130">
    <property type="entry name" value="PAS"/>
    <property type="match status" value="1"/>
</dbReference>
<dbReference type="GO" id="GO:0000155">
    <property type="term" value="F:phosphorelay sensor kinase activity"/>
    <property type="evidence" value="ECO:0007669"/>
    <property type="project" value="InterPro"/>
</dbReference>
<organism evidence="7 8">
    <name type="scientific">Gluconacetobacter aggeris</name>
    <dbReference type="NCBI Taxonomy" id="1286186"/>
    <lineage>
        <taxon>Bacteria</taxon>
        <taxon>Pseudomonadati</taxon>
        <taxon>Pseudomonadota</taxon>
        <taxon>Alphaproteobacteria</taxon>
        <taxon>Acetobacterales</taxon>
        <taxon>Acetobacteraceae</taxon>
        <taxon>Gluconacetobacter</taxon>
    </lineage>
</organism>
<dbReference type="SUPFAM" id="SSF47384">
    <property type="entry name" value="Homodimeric domain of signal transducing histidine kinase"/>
    <property type="match status" value="1"/>
</dbReference>
<keyword evidence="4" id="KW-0175">Coiled coil</keyword>
<evidence type="ECO:0000256" key="1">
    <source>
        <dbReference type="ARBA" id="ARBA00000085"/>
    </source>
</evidence>
<dbReference type="NCBIfam" id="TIGR00229">
    <property type="entry name" value="sensory_box"/>
    <property type="match status" value="1"/>
</dbReference>
<dbReference type="PRINTS" id="PR00344">
    <property type="entry name" value="BCTRLSENSOR"/>
</dbReference>
<dbReference type="SUPFAM" id="SSF55785">
    <property type="entry name" value="PYP-like sensor domain (PAS domain)"/>
    <property type="match status" value="1"/>
</dbReference>
<dbReference type="Gene3D" id="3.30.565.10">
    <property type="entry name" value="Histidine kinase-like ATPase, C-terminal domain"/>
    <property type="match status" value="1"/>
</dbReference>
<dbReference type="InterPro" id="IPR036097">
    <property type="entry name" value="HisK_dim/P_sf"/>
</dbReference>
<evidence type="ECO:0000256" key="4">
    <source>
        <dbReference type="SAM" id="Coils"/>
    </source>
</evidence>
<keyword evidence="8" id="KW-1185">Reference proteome</keyword>
<dbReference type="SMART" id="SM00091">
    <property type="entry name" value="PAS"/>
    <property type="match status" value="1"/>
</dbReference>
<dbReference type="Proteomes" id="UP000559860">
    <property type="component" value="Unassembled WGS sequence"/>
</dbReference>
<accession>A0A7W4ISB8</accession>
<dbReference type="InterPro" id="IPR003594">
    <property type="entry name" value="HATPase_dom"/>
</dbReference>
<dbReference type="AlphaFoldDB" id="A0A7W4ISB8"/>
<dbReference type="CDD" id="cd00082">
    <property type="entry name" value="HisKA"/>
    <property type="match status" value="1"/>
</dbReference>
<dbReference type="InterPro" id="IPR035965">
    <property type="entry name" value="PAS-like_dom_sf"/>
</dbReference>
<dbReference type="Gene3D" id="1.10.287.130">
    <property type="match status" value="1"/>
</dbReference>
<evidence type="ECO:0000256" key="2">
    <source>
        <dbReference type="ARBA" id="ARBA00012438"/>
    </source>
</evidence>
<evidence type="ECO:0000313" key="8">
    <source>
        <dbReference type="Proteomes" id="UP000559860"/>
    </source>
</evidence>
<sequence>MTDAVQPTASRPLVDDDQLWLSVMNKMDETWAELVGQQIELERKNAELEGAHAFMAGVFDSMSDVLVACDTALRVVRTNQAAERLFPGGADGLVGRLLTELVDPHSPTTVADVANTIVRRQRLEDREFILAAAGGPMPFAVNGTVLYDGRGRPSGVVLAARPLGELRRAYTELDRAHRSLKDAQAQLVQAEKMASLGRLVAGVAHELNNPISFVYGNAHTLRRFTRRLETYLAAVHADPRAADFARPREELRIDMVLSELDGALSGIVEGAERVRDIVADLRRFSSDRRTPGTIFDLADVARTALDWVLATCGRPVTVHADLDGALEVDGHAGQMQQVIMNLVQNAVDAVEGSDSPTIDIAGTRRGGRVCLTIRDNGPGIAPEIMDRIFDPFFTTKPVGKGTGLGLAICYRMVTEHGGMLAASRHPAGGTTMTLDLPAFMPDEGPDNSRTEA</sequence>
<dbReference type="InterPro" id="IPR036890">
    <property type="entry name" value="HATPase_C_sf"/>
</dbReference>
<feature type="domain" description="PAS" evidence="6">
    <location>
        <begin position="51"/>
        <end position="121"/>
    </location>
</feature>
<feature type="coiled-coil region" evidence="4">
    <location>
        <begin position="166"/>
        <end position="193"/>
    </location>
</feature>
<dbReference type="EMBL" id="JABEQD010000003">
    <property type="protein sequence ID" value="MBB2168023.1"/>
    <property type="molecule type" value="Genomic_DNA"/>
</dbReference>
<dbReference type="SMART" id="SM00387">
    <property type="entry name" value="HATPase_c"/>
    <property type="match status" value="1"/>
</dbReference>
<dbReference type="Gene3D" id="3.30.450.20">
    <property type="entry name" value="PAS domain"/>
    <property type="match status" value="1"/>
</dbReference>
<dbReference type="Pfam" id="PF02518">
    <property type="entry name" value="HATPase_c"/>
    <property type="match status" value="1"/>
</dbReference>
<evidence type="ECO:0000259" key="6">
    <source>
        <dbReference type="PROSITE" id="PS50112"/>
    </source>
</evidence>
<keyword evidence="3" id="KW-0597">Phosphoprotein</keyword>
<dbReference type="InterPro" id="IPR004358">
    <property type="entry name" value="Sig_transdc_His_kin-like_C"/>
</dbReference>
<dbReference type="InterPro" id="IPR000014">
    <property type="entry name" value="PAS"/>
</dbReference>
<dbReference type="RefSeq" id="WP_182985624.1">
    <property type="nucleotide sequence ID" value="NZ_JABEQD010000003.1"/>
</dbReference>
<feature type="domain" description="Histidine kinase" evidence="5">
    <location>
        <begin position="202"/>
        <end position="440"/>
    </location>
</feature>
<dbReference type="Pfam" id="PF08448">
    <property type="entry name" value="PAS_4"/>
    <property type="match status" value="1"/>
</dbReference>
<dbReference type="PANTHER" id="PTHR43065:SF42">
    <property type="entry name" value="TWO-COMPONENT SENSOR PPRA"/>
    <property type="match status" value="1"/>
</dbReference>
<evidence type="ECO:0000259" key="5">
    <source>
        <dbReference type="PROSITE" id="PS50109"/>
    </source>
</evidence>
<comment type="caution">
    <text evidence="7">The sequence shown here is derived from an EMBL/GenBank/DDBJ whole genome shotgun (WGS) entry which is preliminary data.</text>
</comment>
<dbReference type="SMART" id="SM00388">
    <property type="entry name" value="HisKA"/>
    <property type="match status" value="1"/>
</dbReference>